<accession>A0ABR1V953</accession>
<gene>
    <name evidence="1" type="ORF">PG996_006834</name>
</gene>
<sequence length="157" mass="18546">MPLPSRHEFLAARRANTSGYQPPVSNHCQPVRFQMNQPTTDDVLARARLLRKLCKETWENAQYLCNTNESATAVEYAMFRDTEVTLRGVKKRNSLMKKRLLNERESYMDGRPDLHRELEEIERDADLIEDIDQWLLVFRNSEVSNRRSMLRSNRHNP</sequence>
<protein>
    <submittedName>
        <fullName evidence="1">Uncharacterized protein</fullName>
    </submittedName>
</protein>
<name>A0ABR1V953_9PEZI</name>
<dbReference type="Proteomes" id="UP001446871">
    <property type="component" value="Unassembled WGS sequence"/>
</dbReference>
<keyword evidence="2" id="KW-1185">Reference proteome</keyword>
<evidence type="ECO:0000313" key="2">
    <source>
        <dbReference type="Proteomes" id="UP001446871"/>
    </source>
</evidence>
<reference evidence="1 2" key="1">
    <citation type="submission" date="2023-01" db="EMBL/GenBank/DDBJ databases">
        <title>Analysis of 21 Apiospora genomes using comparative genomics revels a genus with tremendous synthesis potential of carbohydrate active enzymes and secondary metabolites.</title>
        <authorList>
            <person name="Sorensen T."/>
        </authorList>
    </citation>
    <scope>NUCLEOTIDE SEQUENCE [LARGE SCALE GENOMIC DNA]</scope>
    <source>
        <strain evidence="1 2">CBS 83171</strain>
    </source>
</reference>
<proteinExistence type="predicted"/>
<dbReference type="EMBL" id="JAQQWM010000004">
    <property type="protein sequence ID" value="KAK8067722.1"/>
    <property type="molecule type" value="Genomic_DNA"/>
</dbReference>
<comment type="caution">
    <text evidence="1">The sequence shown here is derived from an EMBL/GenBank/DDBJ whole genome shotgun (WGS) entry which is preliminary data.</text>
</comment>
<organism evidence="1 2">
    <name type="scientific">Apiospora saccharicola</name>
    <dbReference type="NCBI Taxonomy" id="335842"/>
    <lineage>
        <taxon>Eukaryota</taxon>
        <taxon>Fungi</taxon>
        <taxon>Dikarya</taxon>
        <taxon>Ascomycota</taxon>
        <taxon>Pezizomycotina</taxon>
        <taxon>Sordariomycetes</taxon>
        <taxon>Xylariomycetidae</taxon>
        <taxon>Amphisphaeriales</taxon>
        <taxon>Apiosporaceae</taxon>
        <taxon>Apiospora</taxon>
    </lineage>
</organism>
<evidence type="ECO:0000313" key="1">
    <source>
        <dbReference type="EMBL" id="KAK8067722.1"/>
    </source>
</evidence>